<dbReference type="EMBL" id="CAJOBB010000001">
    <property type="protein sequence ID" value="CAF3499919.1"/>
    <property type="molecule type" value="Genomic_DNA"/>
</dbReference>
<dbReference type="SUPFAM" id="SSF46689">
    <property type="entry name" value="Homeodomain-like"/>
    <property type="match status" value="1"/>
</dbReference>
<dbReference type="GO" id="GO:0003677">
    <property type="term" value="F:DNA binding"/>
    <property type="evidence" value="ECO:0007669"/>
    <property type="project" value="UniProtKB-KW"/>
</dbReference>
<feature type="region of interest" description="Disordered" evidence="3">
    <location>
        <begin position="718"/>
        <end position="742"/>
    </location>
</feature>
<name>A0A818GYX3_9BILA</name>
<feature type="compositionally biased region" description="Basic and acidic residues" evidence="3">
    <location>
        <begin position="1"/>
        <end position="10"/>
    </location>
</feature>
<dbReference type="GO" id="GO:0007389">
    <property type="term" value="P:pattern specification process"/>
    <property type="evidence" value="ECO:0007669"/>
    <property type="project" value="TreeGrafter"/>
</dbReference>
<evidence type="ECO:0000313" key="6">
    <source>
        <dbReference type="Proteomes" id="UP000663868"/>
    </source>
</evidence>
<evidence type="ECO:0000256" key="2">
    <source>
        <dbReference type="ARBA" id="ARBA00023242"/>
    </source>
</evidence>
<dbReference type="InterPro" id="IPR055315">
    <property type="entry name" value="Cramped-like"/>
</dbReference>
<dbReference type="PANTHER" id="PTHR21677">
    <property type="entry name" value="CRAMPED PROTEIN"/>
    <property type="match status" value="1"/>
</dbReference>
<accession>A0A818GYX3</accession>
<dbReference type="Proteomes" id="UP000663868">
    <property type="component" value="Unassembled WGS sequence"/>
</dbReference>
<dbReference type="GO" id="GO:0003682">
    <property type="term" value="F:chromatin binding"/>
    <property type="evidence" value="ECO:0007669"/>
    <property type="project" value="InterPro"/>
</dbReference>
<dbReference type="AlphaFoldDB" id="A0A818GYX3"/>
<feature type="compositionally biased region" description="Low complexity" evidence="3">
    <location>
        <begin position="297"/>
        <end position="319"/>
    </location>
</feature>
<dbReference type="Gene3D" id="1.10.10.60">
    <property type="entry name" value="Homeodomain-like"/>
    <property type="match status" value="1"/>
</dbReference>
<reference evidence="5" key="1">
    <citation type="submission" date="2021-02" db="EMBL/GenBank/DDBJ databases">
        <authorList>
            <person name="Nowell W R."/>
        </authorList>
    </citation>
    <scope>NUCLEOTIDE SEQUENCE</scope>
</reference>
<keyword evidence="2" id="KW-0539">Nucleus</keyword>
<dbReference type="InterPro" id="IPR001005">
    <property type="entry name" value="SANT/Myb"/>
</dbReference>
<feature type="compositionally biased region" description="Pro residues" evidence="3">
    <location>
        <begin position="11"/>
        <end position="21"/>
    </location>
</feature>
<dbReference type="GO" id="GO:0005634">
    <property type="term" value="C:nucleus"/>
    <property type="evidence" value="ECO:0007669"/>
    <property type="project" value="TreeGrafter"/>
</dbReference>
<feature type="compositionally biased region" description="Low complexity" evidence="3">
    <location>
        <begin position="371"/>
        <end position="398"/>
    </location>
</feature>
<dbReference type="InterPro" id="IPR009057">
    <property type="entry name" value="Homeodomain-like_sf"/>
</dbReference>
<keyword evidence="1" id="KW-0238">DNA-binding</keyword>
<sequence>MNETAEDIKVEPPPLPPPPLPTQNVVEDSIASRTKEITKRPKRDRSPTLQIQPPAPKIKKIKEVAPKLPDKTKWTMEEQKQFFSALRIYGKNFEALGQCFNTRRRLVNPEAQKRTFGQIRCFYYRSFRTVSKLCTFTEEEKSNVDSLELRSVLAYLCLKPKVKCFDKKPAISVLHQLIRNGNAFLRVKGQREHVSIIGKALKPPKTANTLGSTKQTDRTLSKHVKVLLSPASPNAYMRVALSCRYPHVEVLLSRTTTISELIDKLTQYWQLNNHAQSLCKDDLSMEQLVLYPHGSYLSSSTDSPTTTTDSTSLLDLSSSRKPLITNTDKQSRSRSDSEPSTEPLVDLSSTSQTVLIRKRNNLSESEIPNESTGVPISSMSPSSAPATPVSLPVSSSTSTLTINNKSNLARTAILLAAKRAVCNNTNNYDGSTFTLVDSTEDEADSNANLFKQRFDILDFTDEFPSEDEIELDTNAPIPIPTIAPTISTNNSVITLTDITQGMTRLNSSFLTLTIGELQKLLQRPKELRLTYDFNNLSRTTNMNDSSSSSTTFLHYVIQMANQCLTSIADRQSQLEMKTTKKINTKKTTNITIKIRPPTKATNSPNAEICALLQMPQSIPSQDMMMNSNDDVLTVQTSLQGNITNNTNKLLDGDLHNKSITLPKIDEQSDIFDTLSWPTDTATIPLEQSQPSSMSQTTLSTNTTTELPSLLTLLLPMMNGSESTSIPPPLPPPPPPSQPKQSAIIFSSNNGVIDDPLIQSLAAEQAASAHNYDLLSHRHKRVRRPLRYGDQSTRPSNIQFLLDANINAQQTAAANQRLMFNTNNTHDLTTLSNNLFLNDCENPNDLLNDNTNMSSVSLSTTIVNAALQSNASRLRLDWPDNMSDLSFGSFPDLLESNTLSSTPGELNSFEQSTITNSNEQNKCSSENSISEALYAINNTTNLLLQN</sequence>
<evidence type="ECO:0000256" key="1">
    <source>
        <dbReference type="ARBA" id="ARBA00023125"/>
    </source>
</evidence>
<proteinExistence type="predicted"/>
<organism evidence="5 6">
    <name type="scientific">Adineta steineri</name>
    <dbReference type="NCBI Taxonomy" id="433720"/>
    <lineage>
        <taxon>Eukaryota</taxon>
        <taxon>Metazoa</taxon>
        <taxon>Spiralia</taxon>
        <taxon>Gnathifera</taxon>
        <taxon>Rotifera</taxon>
        <taxon>Eurotatoria</taxon>
        <taxon>Bdelloidea</taxon>
        <taxon>Adinetida</taxon>
        <taxon>Adinetidae</taxon>
        <taxon>Adineta</taxon>
    </lineage>
</organism>
<dbReference type="PANTHER" id="PTHR21677:SF1">
    <property type="entry name" value="PROTEIN CRAMPED-LIKE"/>
    <property type="match status" value="1"/>
</dbReference>
<evidence type="ECO:0000313" key="5">
    <source>
        <dbReference type="EMBL" id="CAF3499919.1"/>
    </source>
</evidence>
<evidence type="ECO:0000256" key="3">
    <source>
        <dbReference type="SAM" id="MobiDB-lite"/>
    </source>
</evidence>
<feature type="region of interest" description="Disordered" evidence="3">
    <location>
        <begin position="295"/>
        <end position="398"/>
    </location>
</feature>
<feature type="domain" description="Myb-like" evidence="4">
    <location>
        <begin position="70"/>
        <end position="129"/>
    </location>
</feature>
<feature type="region of interest" description="Disordered" evidence="3">
    <location>
        <begin position="1"/>
        <end position="52"/>
    </location>
</feature>
<dbReference type="SMART" id="SM00717">
    <property type="entry name" value="SANT"/>
    <property type="match status" value="1"/>
</dbReference>
<evidence type="ECO:0000259" key="4">
    <source>
        <dbReference type="SMART" id="SM00717"/>
    </source>
</evidence>
<protein>
    <recommendedName>
        <fullName evidence="4">Myb-like domain-containing protein</fullName>
    </recommendedName>
</protein>
<comment type="caution">
    <text evidence="5">The sequence shown here is derived from an EMBL/GenBank/DDBJ whole genome shotgun (WGS) entry which is preliminary data.</text>
</comment>
<gene>
    <name evidence="5" type="ORF">KXQ929_LOCUS7</name>
</gene>
<feature type="compositionally biased region" description="Pro residues" evidence="3">
    <location>
        <begin position="725"/>
        <end position="737"/>
    </location>
</feature>